<keyword evidence="6" id="KW-1185">Reference proteome</keyword>
<protein>
    <recommendedName>
        <fullName evidence="2 3">Heme chaperone HemW</fullName>
    </recommendedName>
</protein>
<dbReference type="STRING" id="1276258.SAPIS_v1c03430"/>
<feature type="domain" description="Radical SAM core" evidence="4">
    <location>
        <begin position="5"/>
        <end position="239"/>
    </location>
</feature>
<gene>
    <name evidence="5" type="primary">hemN</name>
    <name evidence="5" type="ORF">SAPIS_v1c03430</name>
</gene>
<dbReference type="GO" id="GO:0046872">
    <property type="term" value="F:metal ion binding"/>
    <property type="evidence" value="ECO:0007669"/>
    <property type="project" value="UniProtKB-UniRule"/>
</dbReference>
<dbReference type="GO" id="GO:0005737">
    <property type="term" value="C:cytoplasm"/>
    <property type="evidence" value="ECO:0007669"/>
    <property type="project" value="UniProtKB-SubCell"/>
</dbReference>
<dbReference type="InterPro" id="IPR034505">
    <property type="entry name" value="Coproporphyrinogen-III_oxidase"/>
</dbReference>
<dbReference type="SFLD" id="SFLDS00029">
    <property type="entry name" value="Radical_SAM"/>
    <property type="match status" value="1"/>
</dbReference>
<dbReference type="RefSeq" id="WP_023789123.1">
    <property type="nucleotide sequence ID" value="NC_022998.1"/>
</dbReference>
<dbReference type="SMART" id="SM00729">
    <property type="entry name" value="Elp3"/>
    <property type="match status" value="1"/>
</dbReference>
<dbReference type="InterPro" id="IPR006638">
    <property type="entry name" value="Elp3/MiaA/NifB-like_rSAM"/>
</dbReference>
<keyword evidence="3" id="KW-0143">Chaperone</keyword>
<keyword evidence="3" id="KW-0349">Heme</keyword>
<comment type="function">
    <text evidence="3">Probably acts as a heme chaperone, transferring heme to an unknown acceptor. Binds one molecule of heme per monomer, possibly covalently. Binds 1 [4Fe-4S] cluster. The cluster is coordinated with 3 cysteines and an exchangeable S-adenosyl-L-methionine.</text>
</comment>
<dbReference type="SUPFAM" id="SSF102114">
    <property type="entry name" value="Radical SAM enzymes"/>
    <property type="match status" value="1"/>
</dbReference>
<dbReference type="KEGG" id="sapi:SAPIS_v1c03430"/>
<dbReference type="GO" id="GO:0051539">
    <property type="term" value="F:4 iron, 4 sulfur cluster binding"/>
    <property type="evidence" value="ECO:0007669"/>
    <property type="project" value="UniProtKB-UniRule"/>
</dbReference>
<keyword evidence="3" id="KW-0479">Metal-binding</keyword>
<dbReference type="EMBL" id="CP006682">
    <property type="protein sequence ID" value="AHB36189.1"/>
    <property type="molecule type" value="Genomic_DNA"/>
</dbReference>
<dbReference type="SFLD" id="SFLDF00562">
    <property type="entry name" value="HemN-like__clustered_with_heat"/>
    <property type="match status" value="1"/>
</dbReference>
<dbReference type="PROSITE" id="PS51918">
    <property type="entry name" value="RADICAL_SAM"/>
    <property type="match status" value="1"/>
</dbReference>
<keyword evidence="3" id="KW-0949">S-adenosyl-L-methionine</keyword>
<proteinExistence type="inferred from homology"/>
<dbReference type="InterPro" id="IPR010723">
    <property type="entry name" value="HemN_C"/>
</dbReference>
<reference evidence="5 6" key="1">
    <citation type="journal article" date="2014" name="Genome Announc.">
        <title>Complete Genome Sequence of Spiroplasma apis B31T (ATCC 33834), a Bacterium Associated with May Disease of Honeybees (Apis mellifera).</title>
        <authorList>
            <person name="Ku C."/>
            <person name="Lo W.S."/>
            <person name="Chen L.L."/>
            <person name="Kuo C.H."/>
        </authorList>
    </citation>
    <scope>NUCLEOTIDE SEQUENCE [LARGE SCALE GENOMIC DNA]</scope>
    <source>
        <strain evidence="5">B31</strain>
    </source>
</reference>
<accession>V5RI18</accession>
<keyword evidence="3" id="KW-0411">Iron-sulfur</keyword>
<dbReference type="SFLD" id="SFLDG01065">
    <property type="entry name" value="anaerobic_coproporphyrinogen-I"/>
    <property type="match status" value="1"/>
</dbReference>
<evidence type="ECO:0000256" key="3">
    <source>
        <dbReference type="RuleBase" id="RU364116"/>
    </source>
</evidence>
<comment type="similarity">
    <text evidence="1">Belongs to the anaerobic coproporphyrinogen-III oxidase family. HemW subfamily.</text>
</comment>
<dbReference type="PANTHER" id="PTHR13932">
    <property type="entry name" value="COPROPORPHYRINIGEN III OXIDASE"/>
    <property type="match status" value="1"/>
</dbReference>
<evidence type="ECO:0000313" key="5">
    <source>
        <dbReference type="EMBL" id="AHB36189.1"/>
    </source>
</evidence>
<dbReference type="InterPro" id="IPR007197">
    <property type="entry name" value="rSAM"/>
</dbReference>
<dbReference type="CDD" id="cd01335">
    <property type="entry name" value="Radical_SAM"/>
    <property type="match status" value="1"/>
</dbReference>
<keyword evidence="3" id="KW-0963">Cytoplasm</keyword>
<dbReference type="Pfam" id="PF04055">
    <property type="entry name" value="Radical_SAM"/>
    <property type="match status" value="1"/>
</dbReference>
<dbReference type="PANTHER" id="PTHR13932:SF5">
    <property type="entry name" value="RADICAL S-ADENOSYL METHIONINE DOMAIN-CONTAINING PROTEIN 1, MITOCHONDRIAL"/>
    <property type="match status" value="1"/>
</dbReference>
<keyword evidence="3" id="KW-0004">4Fe-4S</keyword>
<dbReference type="GO" id="GO:0004109">
    <property type="term" value="F:coproporphyrinogen oxidase activity"/>
    <property type="evidence" value="ECO:0007669"/>
    <property type="project" value="InterPro"/>
</dbReference>
<dbReference type="GO" id="GO:0006779">
    <property type="term" value="P:porphyrin-containing compound biosynthetic process"/>
    <property type="evidence" value="ECO:0007669"/>
    <property type="project" value="InterPro"/>
</dbReference>
<dbReference type="OrthoDB" id="9808022at2"/>
<name>V5RI18_SPIAP</name>
<dbReference type="Proteomes" id="UP000018550">
    <property type="component" value="Chromosome"/>
</dbReference>
<dbReference type="eggNOG" id="COG0635">
    <property type="taxonomic scope" value="Bacteria"/>
</dbReference>
<evidence type="ECO:0000259" key="4">
    <source>
        <dbReference type="PROSITE" id="PS51918"/>
    </source>
</evidence>
<sequence length="368" mass="43032">MSSKIENRQIESLYVHIPFCEHICFFCDFVKVIKPKEEKAIFNYLENLESEINSYGEKLKFIKTIYIGGGTPSCLNEEQTIKLCEILKPLVKETEFEYTIEINPESLTESKLEIYKNYHINRLSIGVQTFDNKLLKKIGRIHDNKMAIEKFKLARSFGFSNISIDLMYNLFDQTKEHIENDLNYIESLRPEHISWYSLIMKEDSAWGKKQLKLPDNDELFDDIVNEGLVKLGYKRYEISNYALNGAYSKHNTSYWNNSLFVGVGVGATGFEQIDGDYYLTSNKGKVDKYSKNYEKLTTDDYYFQILMMGLRMIDGIDITVNKNIDAYNHFYDLIQKKVKENLLEIVDNKLRCTTKGFNILNEILIDFL</sequence>
<keyword evidence="3" id="KW-0408">Iron</keyword>
<dbReference type="AlphaFoldDB" id="V5RI18"/>
<organism evidence="5 6">
    <name type="scientific">Spiroplasma apis B31</name>
    <dbReference type="NCBI Taxonomy" id="1276258"/>
    <lineage>
        <taxon>Bacteria</taxon>
        <taxon>Bacillati</taxon>
        <taxon>Mycoplasmatota</taxon>
        <taxon>Mollicutes</taxon>
        <taxon>Entomoplasmatales</taxon>
        <taxon>Spiroplasmataceae</taxon>
        <taxon>Spiroplasma</taxon>
    </lineage>
</organism>
<evidence type="ECO:0000313" key="6">
    <source>
        <dbReference type="Proteomes" id="UP000018550"/>
    </source>
</evidence>
<evidence type="ECO:0000256" key="1">
    <source>
        <dbReference type="ARBA" id="ARBA00006100"/>
    </source>
</evidence>
<dbReference type="InterPro" id="IPR058240">
    <property type="entry name" value="rSAM_sf"/>
</dbReference>
<evidence type="ECO:0000256" key="2">
    <source>
        <dbReference type="ARBA" id="ARBA00017228"/>
    </source>
</evidence>
<comment type="subcellular location">
    <subcellularLocation>
        <location evidence="3">Cytoplasm</location>
    </subcellularLocation>
</comment>
<dbReference type="Gene3D" id="3.80.30.20">
    <property type="entry name" value="tm_1862 like domain"/>
    <property type="match status" value="1"/>
</dbReference>
<dbReference type="NCBIfam" id="TIGR00539">
    <property type="entry name" value="hemN_rel"/>
    <property type="match status" value="1"/>
</dbReference>
<dbReference type="Pfam" id="PF06969">
    <property type="entry name" value="HemN_C"/>
    <property type="match status" value="1"/>
</dbReference>
<dbReference type="HOGENOM" id="CLU_027579_2_2_14"/>
<dbReference type="InterPro" id="IPR004559">
    <property type="entry name" value="HemW-like"/>
</dbReference>
<dbReference type="PATRIC" id="fig|1276258.3.peg.340"/>
<dbReference type="InterPro" id="IPR023404">
    <property type="entry name" value="rSAM_horseshoe"/>
</dbReference>